<protein>
    <submittedName>
        <fullName evidence="5">Integrin alpha 4</fullName>
    </submittedName>
</protein>
<keyword evidence="2" id="KW-0677">Repeat</keyword>
<dbReference type="PANTHER" id="PTHR23220">
    <property type="entry name" value="INTEGRIN ALPHA"/>
    <property type="match status" value="1"/>
</dbReference>
<name>A0A147B7K7_9ACAR</name>
<dbReference type="InterPro" id="IPR013519">
    <property type="entry name" value="Int_alpha_beta-p"/>
</dbReference>
<dbReference type="SMART" id="SM00191">
    <property type="entry name" value="Int_alpha"/>
    <property type="match status" value="2"/>
</dbReference>
<dbReference type="GO" id="GO:0005178">
    <property type="term" value="F:integrin binding"/>
    <property type="evidence" value="ECO:0007669"/>
    <property type="project" value="TreeGrafter"/>
</dbReference>
<evidence type="ECO:0000256" key="3">
    <source>
        <dbReference type="ARBA" id="ARBA00023180"/>
    </source>
</evidence>
<accession>A0A147B7K7</accession>
<dbReference type="InterPro" id="IPR028994">
    <property type="entry name" value="Integrin_alpha_N"/>
</dbReference>
<dbReference type="GO" id="GO:0098609">
    <property type="term" value="P:cell-cell adhesion"/>
    <property type="evidence" value="ECO:0007669"/>
    <property type="project" value="TreeGrafter"/>
</dbReference>
<dbReference type="InterPro" id="IPR013517">
    <property type="entry name" value="FG-GAP"/>
</dbReference>
<evidence type="ECO:0000256" key="2">
    <source>
        <dbReference type="ARBA" id="ARBA00022737"/>
    </source>
</evidence>
<dbReference type="GO" id="GO:0008305">
    <property type="term" value="C:integrin complex"/>
    <property type="evidence" value="ECO:0007669"/>
    <property type="project" value="TreeGrafter"/>
</dbReference>
<dbReference type="PANTHER" id="PTHR23220:SF122">
    <property type="entry name" value="INTEGRIN ALPHA-PS1"/>
    <property type="match status" value="1"/>
</dbReference>
<evidence type="ECO:0000256" key="1">
    <source>
        <dbReference type="ARBA" id="ARBA00022729"/>
    </source>
</evidence>
<keyword evidence="3" id="KW-0325">Glycoprotein</keyword>
<dbReference type="GO" id="GO:0007229">
    <property type="term" value="P:integrin-mediated signaling pathway"/>
    <property type="evidence" value="ECO:0007669"/>
    <property type="project" value="UniProtKB-KW"/>
</dbReference>
<feature type="repeat" description="FG-GAP" evidence="4">
    <location>
        <begin position="1"/>
        <end position="46"/>
    </location>
</feature>
<dbReference type="Gene3D" id="2.130.10.130">
    <property type="entry name" value="Integrin alpha, N-terminal"/>
    <property type="match status" value="1"/>
</dbReference>
<feature type="repeat" description="FG-GAP" evidence="4">
    <location>
        <begin position="47"/>
        <end position="104"/>
    </location>
</feature>
<dbReference type="SUPFAM" id="SSF69318">
    <property type="entry name" value="Integrin alpha N-terminal domain"/>
    <property type="match status" value="1"/>
</dbReference>
<keyword evidence="1" id="KW-0732">Signal</keyword>
<organism evidence="5">
    <name type="scientific">Alectorobius mimon</name>
    <dbReference type="NCBI Taxonomy" id="360319"/>
    <lineage>
        <taxon>Eukaryota</taxon>
        <taxon>Metazoa</taxon>
        <taxon>Ecdysozoa</taxon>
        <taxon>Arthropoda</taxon>
        <taxon>Chelicerata</taxon>
        <taxon>Arachnida</taxon>
        <taxon>Acari</taxon>
        <taxon>Parasitiformes</taxon>
        <taxon>Ixodida</taxon>
        <taxon>Ixodoidea</taxon>
        <taxon>Argasidae</taxon>
        <taxon>Ornithodorinae</taxon>
        <taxon>Alectorobius</taxon>
    </lineage>
</organism>
<dbReference type="GO" id="GO:0007160">
    <property type="term" value="P:cell-matrix adhesion"/>
    <property type="evidence" value="ECO:0007669"/>
    <property type="project" value="TreeGrafter"/>
</dbReference>
<dbReference type="PROSITE" id="PS51470">
    <property type="entry name" value="FG_GAP"/>
    <property type="match status" value="2"/>
</dbReference>
<evidence type="ECO:0000256" key="4">
    <source>
        <dbReference type="PROSITE-ProRule" id="PRU00803"/>
    </source>
</evidence>
<dbReference type="EMBL" id="GEIB01001536">
    <property type="protein sequence ID" value="JAR86741.1"/>
    <property type="molecule type" value="Transcribed_RNA"/>
</dbReference>
<feature type="non-terminal residue" evidence="5">
    <location>
        <position position="1"/>
    </location>
</feature>
<keyword evidence="5" id="KW-0401">Integrin</keyword>
<evidence type="ECO:0000313" key="5">
    <source>
        <dbReference type="EMBL" id="JAR86741.1"/>
    </source>
</evidence>
<reference evidence="5" key="1">
    <citation type="submission" date="2016-03" db="EMBL/GenBank/DDBJ databases">
        <title>Gut transcriptome analysis on engorged females of Ornithodoros mimon (Acari: Argasidae) and phylogenetic inferences of soft ticks.</title>
        <authorList>
            <person name="Landulfo G.A."/>
            <person name="Giovanni D."/>
            <person name="Carvalho E."/>
            <person name="Junqueira-de-Azevedo I."/>
            <person name="Patane J."/>
            <person name="Mendoca R."/>
            <person name="Barros-Battesti D."/>
        </authorList>
    </citation>
    <scope>NUCLEOTIDE SEQUENCE</scope>
    <source>
        <strain evidence="5">Females</strain>
        <tissue evidence="5">Gut</tissue>
    </source>
</reference>
<proteinExistence type="predicted"/>
<dbReference type="AlphaFoldDB" id="A0A147B7K7"/>
<sequence>VLALDVTQNGYSDLLVGAPMYSLRESGGGDEGRLYFYKSNGASLQMQDGNIMGATVPFARFGSAIAHAGDLNMDGYPDIAVGAPYENDHGAVYIYNGGRDGLEKKYAQRIQARQVTALHVVSAWVYRVGWTWMTTITQTCWLAHMTLTRPTSSGPCR</sequence>
<dbReference type="GO" id="GO:0033627">
    <property type="term" value="P:cell adhesion mediated by integrin"/>
    <property type="evidence" value="ECO:0007669"/>
    <property type="project" value="TreeGrafter"/>
</dbReference>
<dbReference type="Pfam" id="PF01839">
    <property type="entry name" value="FG-GAP"/>
    <property type="match status" value="2"/>
</dbReference>
<dbReference type="GO" id="GO:0009897">
    <property type="term" value="C:external side of plasma membrane"/>
    <property type="evidence" value="ECO:0007669"/>
    <property type="project" value="TreeGrafter"/>
</dbReference>